<keyword evidence="8" id="KW-1185">Reference proteome</keyword>
<keyword evidence="5" id="KW-0812">Transmembrane</keyword>
<keyword evidence="3 4" id="KW-0802">TPR repeat</keyword>
<dbReference type="AlphaFoldDB" id="A0A842I049"/>
<feature type="domain" description="Cytochrome c-type biogenesis protein H TPR" evidence="6">
    <location>
        <begin position="60"/>
        <end position="189"/>
    </location>
</feature>
<keyword evidence="1" id="KW-0677">Repeat</keyword>
<dbReference type="Proteomes" id="UP000564378">
    <property type="component" value="Unassembled WGS sequence"/>
</dbReference>
<proteinExistence type="predicted"/>
<dbReference type="PANTHER" id="PTHR47870:SF1">
    <property type="entry name" value="CYTOCHROME C-TYPE BIOGENESIS PROTEIN CCMH"/>
    <property type="match status" value="1"/>
</dbReference>
<dbReference type="RefSeq" id="WP_185801343.1">
    <property type="nucleotide sequence ID" value="NZ_JACJVJ010000002.1"/>
</dbReference>
<dbReference type="InterPro" id="IPR019734">
    <property type="entry name" value="TPR_rpt"/>
</dbReference>
<dbReference type="GO" id="GO:0017004">
    <property type="term" value="P:cytochrome complex assembly"/>
    <property type="evidence" value="ECO:0007669"/>
    <property type="project" value="UniProtKB-KW"/>
</dbReference>
<feature type="repeat" description="TPR" evidence="4">
    <location>
        <begin position="84"/>
        <end position="117"/>
    </location>
</feature>
<organism evidence="7 8">
    <name type="scientific">Parasphingopyxis marina</name>
    <dbReference type="NCBI Taxonomy" id="2761622"/>
    <lineage>
        <taxon>Bacteria</taxon>
        <taxon>Pseudomonadati</taxon>
        <taxon>Pseudomonadota</taxon>
        <taxon>Alphaproteobacteria</taxon>
        <taxon>Sphingomonadales</taxon>
        <taxon>Sphingomonadaceae</taxon>
        <taxon>Parasphingopyxis</taxon>
    </lineage>
</organism>
<evidence type="ECO:0000256" key="2">
    <source>
        <dbReference type="ARBA" id="ARBA00022748"/>
    </source>
</evidence>
<dbReference type="SUPFAM" id="SSF48452">
    <property type="entry name" value="TPR-like"/>
    <property type="match status" value="1"/>
</dbReference>
<dbReference type="PANTHER" id="PTHR47870">
    <property type="entry name" value="CYTOCHROME C-TYPE BIOGENESIS PROTEIN CCMH"/>
    <property type="match status" value="1"/>
</dbReference>
<reference evidence="7 8" key="1">
    <citation type="submission" date="2020-08" db="EMBL/GenBank/DDBJ databases">
        <title>Draft genome sequence of Parasphingopyxis sp. GrpM-11.</title>
        <authorList>
            <person name="Oh J."/>
            <person name="Roh D.-H."/>
        </authorList>
    </citation>
    <scope>NUCLEOTIDE SEQUENCE [LARGE SCALE GENOMIC DNA]</scope>
    <source>
        <strain evidence="7 8">GrpM-11</strain>
    </source>
</reference>
<dbReference type="Pfam" id="PF23914">
    <property type="entry name" value="TPR_CcmH_CycH"/>
    <property type="match status" value="1"/>
</dbReference>
<accession>A0A842I049</accession>
<evidence type="ECO:0000256" key="3">
    <source>
        <dbReference type="ARBA" id="ARBA00022803"/>
    </source>
</evidence>
<dbReference type="InterPro" id="IPR011990">
    <property type="entry name" value="TPR-like_helical_dom_sf"/>
</dbReference>
<keyword evidence="5" id="KW-0472">Membrane</keyword>
<sequence length="326" mass="34536">MTQASESKSENRGRGSVGTARYALIAAAAIATFSIGYAIARGDERGAAASGAPSGAIDPSLTDEDIAGAIPDLEARVEANPEDEEGWAMLGLAYYQVGRYPDAAEAYGRASALDSTNARYFSARGEALALAADGAFPAEAAQAFARALELDPADPRARYFEGVRKDMAGDHRGAVDDWIALLRDTPPGSPWEGDLRQLIAQVAQAENIDIEGRVPPPGTAAQTNLPAAVTQGIPGPTPQQMREASQLPQGQQDMMVEDMVDGLDQRLQGNPNDADGWIMLMRSRMQLGQSARASQAWRRAREAFANNSAQLERINNSARALGVPGA</sequence>
<dbReference type="Gene3D" id="1.25.40.10">
    <property type="entry name" value="Tetratricopeptide repeat domain"/>
    <property type="match status" value="2"/>
</dbReference>
<keyword evidence="2" id="KW-0201">Cytochrome c-type biogenesis</keyword>
<gene>
    <name evidence="7" type="ORF">H6P80_10540</name>
</gene>
<dbReference type="PROSITE" id="PS50005">
    <property type="entry name" value="TPR"/>
    <property type="match status" value="1"/>
</dbReference>
<dbReference type="InterPro" id="IPR051263">
    <property type="entry name" value="C-type_cytochrome_biogenesis"/>
</dbReference>
<evidence type="ECO:0000256" key="5">
    <source>
        <dbReference type="SAM" id="Phobius"/>
    </source>
</evidence>
<dbReference type="SMART" id="SM00028">
    <property type="entry name" value="TPR"/>
    <property type="match status" value="3"/>
</dbReference>
<dbReference type="EMBL" id="JACJVJ010000002">
    <property type="protein sequence ID" value="MBC2778053.1"/>
    <property type="molecule type" value="Genomic_DNA"/>
</dbReference>
<dbReference type="GO" id="GO:0005886">
    <property type="term" value="C:plasma membrane"/>
    <property type="evidence" value="ECO:0007669"/>
    <property type="project" value="TreeGrafter"/>
</dbReference>
<name>A0A842I049_9SPHN</name>
<protein>
    <submittedName>
        <fullName evidence="7">Tetratricopeptide repeat protein</fullName>
    </submittedName>
</protein>
<keyword evidence="5" id="KW-1133">Transmembrane helix</keyword>
<dbReference type="InterPro" id="IPR056413">
    <property type="entry name" value="TPR_CcmH_CycH"/>
</dbReference>
<evidence type="ECO:0000313" key="8">
    <source>
        <dbReference type="Proteomes" id="UP000564378"/>
    </source>
</evidence>
<feature type="transmembrane region" description="Helical" evidence="5">
    <location>
        <begin position="20"/>
        <end position="40"/>
    </location>
</feature>
<evidence type="ECO:0000313" key="7">
    <source>
        <dbReference type="EMBL" id="MBC2778053.1"/>
    </source>
</evidence>
<evidence type="ECO:0000259" key="6">
    <source>
        <dbReference type="Pfam" id="PF23914"/>
    </source>
</evidence>
<evidence type="ECO:0000256" key="1">
    <source>
        <dbReference type="ARBA" id="ARBA00022737"/>
    </source>
</evidence>
<comment type="caution">
    <text evidence="7">The sequence shown here is derived from an EMBL/GenBank/DDBJ whole genome shotgun (WGS) entry which is preliminary data.</text>
</comment>
<evidence type="ECO:0000256" key="4">
    <source>
        <dbReference type="PROSITE-ProRule" id="PRU00339"/>
    </source>
</evidence>